<protein>
    <recommendedName>
        <fullName evidence="7">Ankyrin repeat-containing protein</fullName>
    </recommendedName>
</protein>
<name>A0A1M7KAY1_9BACT</name>
<dbReference type="RefSeq" id="WP_073085735.1">
    <property type="nucleotide sequence ID" value="NZ_FRBL01000009.1"/>
</dbReference>
<dbReference type="InterPro" id="IPR002110">
    <property type="entry name" value="Ankyrin_rpt"/>
</dbReference>
<dbReference type="InterPro" id="IPR051165">
    <property type="entry name" value="Multifunctional_ANK_Repeat"/>
</dbReference>
<keyword evidence="2 3" id="KW-0040">ANK repeat</keyword>
<gene>
    <name evidence="5" type="ORF">SAMN05444266_109232</name>
</gene>
<dbReference type="InterPro" id="IPR036770">
    <property type="entry name" value="Ankyrin_rpt-contain_sf"/>
</dbReference>
<keyword evidence="6" id="KW-1185">Reference proteome</keyword>
<keyword evidence="4" id="KW-0732">Signal</keyword>
<dbReference type="Gene3D" id="1.25.40.20">
    <property type="entry name" value="Ankyrin repeat-containing domain"/>
    <property type="match status" value="2"/>
</dbReference>
<dbReference type="PROSITE" id="PS50297">
    <property type="entry name" value="ANK_REP_REGION"/>
    <property type="match status" value="1"/>
</dbReference>
<proteinExistence type="predicted"/>
<dbReference type="Proteomes" id="UP000184420">
    <property type="component" value="Unassembled WGS sequence"/>
</dbReference>
<dbReference type="PANTHER" id="PTHR24123:SF33">
    <property type="entry name" value="PROTEIN HOS4"/>
    <property type="match status" value="1"/>
</dbReference>
<keyword evidence="1" id="KW-0677">Repeat</keyword>
<feature type="signal peptide" evidence="4">
    <location>
        <begin position="1"/>
        <end position="19"/>
    </location>
</feature>
<dbReference type="SMART" id="SM00248">
    <property type="entry name" value="ANK"/>
    <property type="match status" value="5"/>
</dbReference>
<evidence type="ECO:0000313" key="5">
    <source>
        <dbReference type="EMBL" id="SHM62430.1"/>
    </source>
</evidence>
<evidence type="ECO:0000256" key="3">
    <source>
        <dbReference type="PROSITE-ProRule" id="PRU00023"/>
    </source>
</evidence>
<dbReference type="SUPFAM" id="SSF48403">
    <property type="entry name" value="Ankyrin repeat"/>
    <property type="match status" value="2"/>
</dbReference>
<feature type="repeat" description="ANK" evidence="3">
    <location>
        <begin position="51"/>
        <end position="83"/>
    </location>
</feature>
<evidence type="ECO:0000256" key="1">
    <source>
        <dbReference type="ARBA" id="ARBA00022737"/>
    </source>
</evidence>
<feature type="chain" id="PRO_5012206973" description="Ankyrin repeat-containing protein" evidence="4">
    <location>
        <begin position="20"/>
        <end position="1011"/>
    </location>
</feature>
<dbReference type="PROSITE" id="PS50088">
    <property type="entry name" value="ANK_REPEAT"/>
    <property type="match status" value="1"/>
</dbReference>
<evidence type="ECO:0000313" key="6">
    <source>
        <dbReference type="Proteomes" id="UP000184420"/>
    </source>
</evidence>
<dbReference type="EMBL" id="FRBL01000009">
    <property type="protein sequence ID" value="SHM62430.1"/>
    <property type="molecule type" value="Genomic_DNA"/>
</dbReference>
<dbReference type="PANTHER" id="PTHR24123">
    <property type="entry name" value="ANKYRIN REPEAT-CONTAINING"/>
    <property type="match status" value="1"/>
</dbReference>
<evidence type="ECO:0000256" key="4">
    <source>
        <dbReference type="SAM" id="SignalP"/>
    </source>
</evidence>
<organism evidence="5 6">
    <name type="scientific">Chitinophaga jiangningensis</name>
    <dbReference type="NCBI Taxonomy" id="1419482"/>
    <lineage>
        <taxon>Bacteria</taxon>
        <taxon>Pseudomonadati</taxon>
        <taxon>Bacteroidota</taxon>
        <taxon>Chitinophagia</taxon>
        <taxon>Chitinophagales</taxon>
        <taxon>Chitinophagaceae</taxon>
        <taxon>Chitinophaga</taxon>
    </lineage>
</organism>
<evidence type="ECO:0008006" key="7">
    <source>
        <dbReference type="Google" id="ProtNLM"/>
    </source>
</evidence>
<sequence length="1011" mass="113214">MTRIISVLLFILLSNCAYSQHKELFKAIVAANYDQVVGLIDKGTAVNGVYQRETALTIATLTGNRKMAALLIDKGATISAQNYQALQYAIQFGMADVIGLYVSHMRNANWQTFLPYHGVVEEFPIQAARWILEDYMPGGTSPDPEALPYLRISNDSKRAIAAVDTLLKYQVPADLVDEEGQTALDLCFAMDYPRLPMLLHLMERKFPSRAGVGPSQLAYAGILAKNDSFVISVLQKSPQVINATIKGHPLLHTTLLSGNDRLADTLLAMGANPALTTPAGRNAAHLAAIGNCTRFFEKHHTLLLPLMMQKDTSGLNGLETAVVYGNDAFKEMLLGHYLDTAGVSSKVFPLIATLSQEHEKISFTDGTFRFIAQMIQRNNFRYSNDAADLEPLYNYVKQTKPSPATMQYFIHLLTHVRDTALTTATFQGWYGYLNSQQKTVLLRSAIDRTATLFFLAKQPDAVTLWPVVAEWKPDLNQPGAYMERLTITAAHAKNWDFLRLLIQNGARVNDPGATYSLLFACAAQGALEMAQFLLAQDARLAPNEIDILFESADYLGERPVVLQYILTMELLRKQMLTINPADDLPLNKPLTKRRSDLVKYEQYRNLKPVNVRMLLRQLPAKLAMGFPDEMKPDAEVSFGILGKMSLTFKELDYLRAYNEKTTSRYFSLSTYIPDFGYRPFIDLGSLSPADLQKAKLRTDTKLDFELPFIPYDSLYPVTFPIATISNDNYNTLSPLIKIIHGKDTGIVISGAEKDTFDLSTDKVIARMPFVADKSALINIGINMHEGYSIDTPRSNQFIDRLKYYQQIDAINKQLIKSSLGEGNGYSHTFEHKKFQTVLHVMSEYAAQQNFLYKIQQELKEELAGISNYNTQLKSVYNALNQVLVNPGDKSQLLQLLDKLLSEVSSAELKQKLQVLREQVKGSADSIAIIDLVATFLKEGVFGPVNYSVVHVQTLLFELSQMLTKKHLEELFNNQLKIPENSKIWNANNVVFKENDIDGKGGVIIKNLVGKK</sequence>
<reference evidence="5 6" key="1">
    <citation type="submission" date="2016-11" db="EMBL/GenBank/DDBJ databases">
        <authorList>
            <person name="Jaros S."/>
            <person name="Januszkiewicz K."/>
            <person name="Wedrychowicz H."/>
        </authorList>
    </citation>
    <scope>NUCLEOTIDE SEQUENCE [LARGE SCALE GENOMIC DNA]</scope>
    <source>
        <strain evidence="5 6">DSM 27406</strain>
    </source>
</reference>
<accession>A0A1M7KAY1</accession>
<dbReference type="AlphaFoldDB" id="A0A1M7KAY1"/>
<dbReference type="STRING" id="1419482.SAMN05444266_109232"/>
<evidence type="ECO:0000256" key="2">
    <source>
        <dbReference type="ARBA" id="ARBA00023043"/>
    </source>
</evidence>